<sequence>MITSSSALVTSAVKGRCALSAALSLYACMKLGVARLVLSMHGCKTEQDRAHW</sequence>
<organism evidence="1 2">
    <name type="scientific">Dichomitus squalens</name>
    <dbReference type="NCBI Taxonomy" id="114155"/>
    <lineage>
        <taxon>Eukaryota</taxon>
        <taxon>Fungi</taxon>
        <taxon>Dikarya</taxon>
        <taxon>Basidiomycota</taxon>
        <taxon>Agaricomycotina</taxon>
        <taxon>Agaricomycetes</taxon>
        <taxon>Polyporales</taxon>
        <taxon>Polyporaceae</taxon>
        <taxon>Dichomitus</taxon>
    </lineage>
</organism>
<dbReference type="Proteomes" id="UP000292082">
    <property type="component" value="Unassembled WGS sequence"/>
</dbReference>
<gene>
    <name evidence="1" type="ORF">BD310DRAFT_410356</name>
</gene>
<dbReference type="AlphaFoldDB" id="A0A4Q9NUQ8"/>
<name>A0A4Q9NUQ8_9APHY</name>
<keyword evidence="2" id="KW-1185">Reference proteome</keyword>
<evidence type="ECO:0000313" key="2">
    <source>
        <dbReference type="Proteomes" id="UP000292082"/>
    </source>
</evidence>
<accession>A0A4Q9NUQ8</accession>
<proteinExistence type="predicted"/>
<dbReference type="EMBL" id="ML145113">
    <property type="protein sequence ID" value="TBU59541.1"/>
    <property type="molecule type" value="Genomic_DNA"/>
</dbReference>
<reference evidence="1 2" key="1">
    <citation type="submission" date="2019-01" db="EMBL/GenBank/DDBJ databases">
        <title>Draft genome sequences of three monokaryotic isolates of the white-rot basidiomycete fungus Dichomitus squalens.</title>
        <authorList>
            <consortium name="DOE Joint Genome Institute"/>
            <person name="Lopez S.C."/>
            <person name="Andreopoulos B."/>
            <person name="Pangilinan J."/>
            <person name="Lipzen A."/>
            <person name="Riley R."/>
            <person name="Ahrendt S."/>
            <person name="Ng V."/>
            <person name="Barry K."/>
            <person name="Daum C."/>
            <person name="Grigoriev I.V."/>
            <person name="Hilden K.S."/>
            <person name="Makela M.R."/>
            <person name="de Vries R.P."/>
        </authorList>
    </citation>
    <scope>NUCLEOTIDE SEQUENCE [LARGE SCALE GENOMIC DNA]</scope>
    <source>
        <strain evidence="1 2">CBS 464.89</strain>
    </source>
</reference>
<evidence type="ECO:0000313" key="1">
    <source>
        <dbReference type="EMBL" id="TBU59541.1"/>
    </source>
</evidence>
<protein>
    <submittedName>
        <fullName evidence="1">Uncharacterized protein</fullName>
    </submittedName>
</protein>